<organism evidence="7 8">
    <name type="scientific">Callosobruchus maculatus</name>
    <name type="common">Southern cowpea weevil</name>
    <name type="synonym">Pulse bruchid</name>
    <dbReference type="NCBI Taxonomy" id="64391"/>
    <lineage>
        <taxon>Eukaryota</taxon>
        <taxon>Metazoa</taxon>
        <taxon>Ecdysozoa</taxon>
        <taxon>Arthropoda</taxon>
        <taxon>Hexapoda</taxon>
        <taxon>Insecta</taxon>
        <taxon>Pterygota</taxon>
        <taxon>Neoptera</taxon>
        <taxon>Endopterygota</taxon>
        <taxon>Coleoptera</taxon>
        <taxon>Polyphaga</taxon>
        <taxon>Cucujiformia</taxon>
        <taxon>Chrysomeloidea</taxon>
        <taxon>Chrysomelidae</taxon>
        <taxon>Bruchinae</taxon>
        <taxon>Bruchini</taxon>
        <taxon>Callosobruchus</taxon>
    </lineage>
</organism>
<feature type="transmembrane region" description="Helical" evidence="5">
    <location>
        <begin position="371"/>
        <end position="389"/>
    </location>
</feature>
<proteinExistence type="predicted"/>
<evidence type="ECO:0000259" key="6">
    <source>
        <dbReference type="Pfam" id="PF01490"/>
    </source>
</evidence>
<comment type="subcellular location">
    <subcellularLocation>
        <location evidence="1">Membrane</location>
        <topology evidence="1">Multi-pass membrane protein</topology>
    </subcellularLocation>
</comment>
<feature type="transmembrane region" description="Helical" evidence="5">
    <location>
        <begin position="433"/>
        <end position="454"/>
    </location>
</feature>
<reference evidence="7 8" key="1">
    <citation type="submission" date="2019-01" db="EMBL/GenBank/DDBJ databases">
        <authorList>
            <person name="Sayadi A."/>
        </authorList>
    </citation>
    <scope>NUCLEOTIDE SEQUENCE [LARGE SCALE GENOMIC DNA]</scope>
</reference>
<evidence type="ECO:0000256" key="2">
    <source>
        <dbReference type="ARBA" id="ARBA00022692"/>
    </source>
</evidence>
<feature type="transmembrane region" description="Helical" evidence="5">
    <location>
        <begin position="410"/>
        <end position="427"/>
    </location>
</feature>
<evidence type="ECO:0000313" key="7">
    <source>
        <dbReference type="EMBL" id="VEN37972.1"/>
    </source>
</evidence>
<feature type="non-terminal residue" evidence="7">
    <location>
        <position position="1"/>
    </location>
</feature>
<feature type="transmembrane region" description="Helical" evidence="5">
    <location>
        <begin position="241"/>
        <end position="271"/>
    </location>
</feature>
<dbReference type="PANTHER" id="PTHR22950">
    <property type="entry name" value="AMINO ACID TRANSPORTER"/>
    <property type="match status" value="1"/>
</dbReference>
<keyword evidence="4 5" id="KW-0472">Membrane</keyword>
<dbReference type="GO" id="GO:0005774">
    <property type="term" value="C:vacuolar membrane"/>
    <property type="evidence" value="ECO:0007669"/>
    <property type="project" value="TreeGrafter"/>
</dbReference>
<evidence type="ECO:0000256" key="5">
    <source>
        <dbReference type="SAM" id="Phobius"/>
    </source>
</evidence>
<name>A0A653BQU4_CALMS</name>
<dbReference type="OrthoDB" id="429813at2759"/>
<feature type="transmembrane region" description="Helical" evidence="5">
    <location>
        <begin position="113"/>
        <end position="135"/>
    </location>
</feature>
<accession>A0A653BQU4</accession>
<dbReference type="EMBL" id="CAACVG010003948">
    <property type="protein sequence ID" value="VEN37972.1"/>
    <property type="molecule type" value="Genomic_DNA"/>
</dbReference>
<feature type="domain" description="Amino acid transporter transmembrane" evidence="6">
    <location>
        <begin position="115"/>
        <end position="488"/>
    </location>
</feature>
<dbReference type="InterPro" id="IPR013057">
    <property type="entry name" value="AA_transpt_TM"/>
</dbReference>
<dbReference type="FunFam" id="1.20.1740.10:FF:000052">
    <property type="entry name" value="Lysine histidine transporter-like 3"/>
    <property type="match status" value="1"/>
</dbReference>
<dbReference type="Pfam" id="PF01490">
    <property type="entry name" value="Aa_trans"/>
    <property type="match status" value="1"/>
</dbReference>
<dbReference type="GO" id="GO:0015179">
    <property type="term" value="F:L-amino acid transmembrane transporter activity"/>
    <property type="evidence" value="ECO:0007669"/>
    <property type="project" value="TreeGrafter"/>
</dbReference>
<feature type="transmembrane region" description="Helical" evidence="5">
    <location>
        <begin position="295"/>
        <end position="316"/>
    </location>
</feature>
<dbReference type="Gene3D" id="1.20.1740.10">
    <property type="entry name" value="Amino acid/polyamine transporter I"/>
    <property type="match status" value="1"/>
</dbReference>
<evidence type="ECO:0000313" key="8">
    <source>
        <dbReference type="Proteomes" id="UP000410492"/>
    </source>
</evidence>
<keyword evidence="8" id="KW-1185">Reference proteome</keyword>
<feature type="transmembrane region" description="Helical" evidence="5">
    <location>
        <begin position="201"/>
        <end position="220"/>
    </location>
</feature>
<dbReference type="Proteomes" id="UP000410492">
    <property type="component" value="Unassembled WGS sequence"/>
</dbReference>
<sequence length="542" mass="59567">SDEKEPLRRSIVTTSAGDIAPIRCTLGPLAAGDQCKITRDIGMMTNNYNPGLKNIGAIKIPFIVLVEQKCGEDKDRVVYFVFHSECISTFFSMEMSVKQEGTDDGPEKPKTKGLSSFAATLFIAGGMAGSGVLALPRAIVNTGYIGILLLAVFAFNSAYGGIRLGMCWSIVEEKFHEHRGASRNPYCVIATKAVGNWAGSLVSNCIRITLFGAGTVYLLLSSQILQSLLMNALPNIGFCTYFLIAAILVIPLIIVGLGASLTTVIACILFFTQIAFDAESRTRTVRHEIHGFKDFFMSFGSILFAFGGASFLPTIQNDMEDKRQFTKSVSIAFGIIMVIYFPIAVAGFFVYGEDVHPNVTLSLTKTLIVDIGNILIAMHLVFAFLIVMNTVVQDIEELFKIPRDFGWKRCAIRTSVVVCCIIVGETIPEFDKILSLIGGSTITLLTFVFPPYFYKKLCDREEPGWEKVRHIPLFERIYIWNLIFIGIIGGGASTFSAISAIAAVDSFTKPCWWHLFNDHSDGSLTDIDQHAAQTHIVSQLMP</sequence>
<evidence type="ECO:0000256" key="1">
    <source>
        <dbReference type="ARBA" id="ARBA00004141"/>
    </source>
</evidence>
<gene>
    <name evidence="7" type="ORF">CALMAC_LOCUS3021</name>
</gene>
<feature type="transmembrane region" description="Helical" evidence="5">
    <location>
        <begin position="142"/>
        <end position="162"/>
    </location>
</feature>
<keyword evidence="2 5" id="KW-0812">Transmembrane</keyword>
<dbReference type="AlphaFoldDB" id="A0A653BQU4"/>
<keyword evidence="3 5" id="KW-1133">Transmembrane helix</keyword>
<dbReference type="PANTHER" id="PTHR22950:SF703">
    <property type="entry name" value="AMINO ACID TRANSPORTER TRANSMEMBRANE DOMAIN-CONTAINING PROTEIN"/>
    <property type="match status" value="1"/>
</dbReference>
<evidence type="ECO:0000256" key="3">
    <source>
        <dbReference type="ARBA" id="ARBA00022989"/>
    </source>
</evidence>
<feature type="transmembrane region" description="Helical" evidence="5">
    <location>
        <begin position="328"/>
        <end position="351"/>
    </location>
</feature>
<feature type="transmembrane region" description="Helical" evidence="5">
    <location>
        <begin position="477"/>
        <end position="504"/>
    </location>
</feature>
<protein>
    <recommendedName>
        <fullName evidence="6">Amino acid transporter transmembrane domain-containing protein</fullName>
    </recommendedName>
</protein>
<evidence type="ECO:0000256" key="4">
    <source>
        <dbReference type="ARBA" id="ARBA00023136"/>
    </source>
</evidence>